<accession>A0A8H4ZZB1</accession>
<name>A0A8H4ZZB1_FUSOX</name>
<evidence type="ECO:0000256" key="7">
    <source>
        <dbReference type="SAM" id="Phobius"/>
    </source>
</evidence>
<evidence type="ECO:0000259" key="8">
    <source>
        <dbReference type="Pfam" id="PF01490"/>
    </source>
</evidence>
<sequence length="208" mass="22334">MGAEDKTTKTQPEMAQPEHHRTASIRGIDGDEINTINDGGDIMDTKEQSDEPVQNIFNQGGKNYRTLGKWDTVFVLVTNQVGLGVLSLPGCLKVLGVVPGIIAIIGLGSLSAYTAYELLQFYRKYPHVVNVVDMCGIIGGRPLEVIAGIGLMIKVMMTCASASVTLSVAFNTLSNHAFCTVSFVIIAVVACWVLCLPRTVKFVSQSGI</sequence>
<feature type="non-terminal residue" evidence="9">
    <location>
        <position position="208"/>
    </location>
</feature>
<organism evidence="9 10">
    <name type="scientific">Fusarium oxysporum</name>
    <name type="common">Fusarium vascular wilt</name>
    <dbReference type="NCBI Taxonomy" id="5507"/>
    <lineage>
        <taxon>Eukaryota</taxon>
        <taxon>Fungi</taxon>
        <taxon>Dikarya</taxon>
        <taxon>Ascomycota</taxon>
        <taxon>Pezizomycotina</taxon>
        <taxon>Sordariomycetes</taxon>
        <taxon>Hypocreomycetidae</taxon>
        <taxon>Hypocreales</taxon>
        <taxon>Nectriaceae</taxon>
        <taxon>Fusarium</taxon>
        <taxon>Fusarium oxysporum species complex</taxon>
    </lineage>
</organism>
<keyword evidence="5 7" id="KW-0472">Membrane</keyword>
<dbReference type="Gene3D" id="1.20.1740.10">
    <property type="entry name" value="Amino acid/polyamine transporter I"/>
    <property type="match status" value="1"/>
</dbReference>
<evidence type="ECO:0000256" key="3">
    <source>
        <dbReference type="ARBA" id="ARBA00022692"/>
    </source>
</evidence>
<evidence type="ECO:0000313" key="9">
    <source>
        <dbReference type="EMBL" id="KAF5255822.1"/>
    </source>
</evidence>
<dbReference type="Pfam" id="PF01490">
    <property type="entry name" value="Aa_trans"/>
    <property type="match status" value="1"/>
</dbReference>
<feature type="transmembrane region" description="Helical" evidence="7">
    <location>
        <begin position="175"/>
        <end position="196"/>
    </location>
</feature>
<gene>
    <name evidence="9" type="ORF">FOXYS1_13739</name>
</gene>
<feature type="transmembrane region" description="Helical" evidence="7">
    <location>
        <begin position="145"/>
        <end position="169"/>
    </location>
</feature>
<keyword evidence="4 7" id="KW-1133">Transmembrane helix</keyword>
<dbReference type="PANTHER" id="PTHR22950:SF479">
    <property type="entry name" value="AMINO ACID TRANSPORTER (EUROFUNG)-RELATED"/>
    <property type="match status" value="1"/>
</dbReference>
<keyword evidence="3 7" id="KW-0812">Transmembrane</keyword>
<evidence type="ECO:0000256" key="5">
    <source>
        <dbReference type="ARBA" id="ARBA00023136"/>
    </source>
</evidence>
<evidence type="ECO:0000256" key="4">
    <source>
        <dbReference type="ARBA" id="ARBA00022989"/>
    </source>
</evidence>
<comment type="subcellular location">
    <subcellularLocation>
        <location evidence="1">Membrane</location>
        <topology evidence="1">Multi-pass membrane protein</topology>
    </subcellularLocation>
</comment>
<protein>
    <recommendedName>
        <fullName evidence="8">Amino acid transporter transmembrane domain-containing protein</fullName>
    </recommendedName>
</protein>
<feature type="transmembrane region" description="Helical" evidence="7">
    <location>
        <begin position="70"/>
        <end position="88"/>
    </location>
</feature>
<comment type="caution">
    <text evidence="9">The sequence shown here is derived from an EMBL/GenBank/DDBJ whole genome shotgun (WGS) entry which is preliminary data.</text>
</comment>
<dbReference type="PANTHER" id="PTHR22950">
    <property type="entry name" value="AMINO ACID TRANSPORTER"/>
    <property type="match status" value="1"/>
</dbReference>
<feature type="region of interest" description="Disordered" evidence="6">
    <location>
        <begin position="1"/>
        <end position="22"/>
    </location>
</feature>
<dbReference type="GO" id="GO:0015179">
    <property type="term" value="F:L-amino acid transmembrane transporter activity"/>
    <property type="evidence" value="ECO:0007669"/>
    <property type="project" value="TreeGrafter"/>
</dbReference>
<evidence type="ECO:0000256" key="6">
    <source>
        <dbReference type="SAM" id="MobiDB-lite"/>
    </source>
</evidence>
<reference evidence="9" key="1">
    <citation type="submission" date="2020-02" db="EMBL/GenBank/DDBJ databases">
        <title>Identification and distribution of gene clusters putatively required for synthesis of sphingolipid metabolism inhibitors in phylogenetically diverse species of the filamentous fungus Fusarium.</title>
        <authorList>
            <person name="Kim H.-S."/>
            <person name="Busman M."/>
            <person name="Brown D.W."/>
            <person name="Divon H."/>
            <person name="Uhlig S."/>
            <person name="Proctor R.H."/>
        </authorList>
    </citation>
    <scope>NUCLEOTIDE SEQUENCE [LARGE SCALE GENOMIC DNA]</scope>
    <source>
        <strain evidence="9">NRRL 39464</strain>
    </source>
</reference>
<proteinExistence type="inferred from homology"/>
<feature type="domain" description="Amino acid transporter transmembrane" evidence="8">
    <location>
        <begin position="68"/>
        <end position="205"/>
    </location>
</feature>
<feature type="transmembrane region" description="Helical" evidence="7">
    <location>
        <begin position="94"/>
        <end position="116"/>
    </location>
</feature>
<dbReference type="GO" id="GO:0016020">
    <property type="term" value="C:membrane"/>
    <property type="evidence" value="ECO:0007669"/>
    <property type="project" value="UniProtKB-SubCell"/>
</dbReference>
<dbReference type="InterPro" id="IPR013057">
    <property type="entry name" value="AA_transpt_TM"/>
</dbReference>
<evidence type="ECO:0000256" key="2">
    <source>
        <dbReference type="ARBA" id="ARBA00008066"/>
    </source>
</evidence>
<comment type="similarity">
    <text evidence="2">Belongs to the amino acid/polyamine transporter 2 family.</text>
</comment>
<dbReference type="AlphaFoldDB" id="A0A8H4ZZB1"/>
<dbReference type="EMBL" id="JAAFOW010002962">
    <property type="protein sequence ID" value="KAF5255822.1"/>
    <property type="molecule type" value="Genomic_DNA"/>
</dbReference>
<evidence type="ECO:0000313" key="10">
    <source>
        <dbReference type="Proteomes" id="UP000558688"/>
    </source>
</evidence>
<evidence type="ECO:0000256" key="1">
    <source>
        <dbReference type="ARBA" id="ARBA00004141"/>
    </source>
</evidence>
<dbReference type="Proteomes" id="UP000558688">
    <property type="component" value="Unassembled WGS sequence"/>
</dbReference>